<name>A0AAD4UK33_OVIAM</name>
<gene>
    <name evidence="1" type="ORF">MG293_003246</name>
</gene>
<comment type="caution">
    <text evidence="1">The sequence shown here is derived from an EMBL/GenBank/DDBJ whole genome shotgun (WGS) entry which is preliminary data.</text>
</comment>
<dbReference type="EMBL" id="JAKZEL010000002">
    <property type="protein sequence ID" value="KAI4546691.1"/>
    <property type="molecule type" value="Genomic_DNA"/>
</dbReference>
<sequence length="157" mass="18183">MALSWKNDFMEYLATRLINSFSIANIVIILDDCTRAVDNHPVALPLSSVVPVIIQKEDHQKRQDFEEKDFRENLKRTVKDRGDCLDFEKSVFEQQTIVDTGIECDRQVLVMQKLVRNFHFLRCNTVLSSPTFTPNQCLLPAMFLMTLERASCDIELL</sequence>
<evidence type="ECO:0000313" key="2">
    <source>
        <dbReference type="Proteomes" id="UP001214576"/>
    </source>
</evidence>
<keyword evidence="2" id="KW-1185">Reference proteome</keyword>
<accession>A0AAD4UK33</accession>
<organism evidence="1 2">
    <name type="scientific">Ovis ammon polii</name>
    <dbReference type="NCBI Taxonomy" id="230172"/>
    <lineage>
        <taxon>Eukaryota</taxon>
        <taxon>Metazoa</taxon>
        <taxon>Chordata</taxon>
        <taxon>Craniata</taxon>
        <taxon>Vertebrata</taxon>
        <taxon>Euteleostomi</taxon>
        <taxon>Mammalia</taxon>
        <taxon>Eutheria</taxon>
        <taxon>Laurasiatheria</taxon>
        <taxon>Artiodactyla</taxon>
        <taxon>Ruminantia</taxon>
        <taxon>Pecora</taxon>
        <taxon>Bovidae</taxon>
        <taxon>Caprinae</taxon>
        <taxon>Ovis</taxon>
    </lineage>
</organism>
<dbReference type="Proteomes" id="UP001214576">
    <property type="component" value="Unassembled WGS sequence"/>
</dbReference>
<evidence type="ECO:0000313" key="1">
    <source>
        <dbReference type="EMBL" id="KAI4546691.1"/>
    </source>
</evidence>
<dbReference type="AlphaFoldDB" id="A0AAD4UK33"/>
<proteinExistence type="predicted"/>
<reference evidence="1" key="1">
    <citation type="submission" date="2022-03" db="EMBL/GenBank/DDBJ databases">
        <title>Genomic analyses of argali, domestic sheep and their hybrids provide insights into chromosomal evolution, heterosis and genetic basis of agronomic traits.</title>
        <authorList>
            <person name="Li M."/>
        </authorList>
    </citation>
    <scope>NUCLEOTIDE SEQUENCE</scope>
    <source>
        <strain evidence="1">CAU-MHL-2022a</strain>
        <tissue evidence="1">Skin</tissue>
    </source>
</reference>
<protein>
    <submittedName>
        <fullName evidence="1">Uncharacterized protein</fullName>
    </submittedName>
</protein>